<feature type="domain" description="Rhodopsin" evidence="8">
    <location>
        <begin position="41"/>
        <end position="282"/>
    </location>
</feature>
<feature type="transmembrane region" description="Helical" evidence="7">
    <location>
        <begin position="260"/>
        <end position="280"/>
    </location>
</feature>
<gene>
    <name evidence="9" type="ORF">GX50_02683</name>
</gene>
<feature type="transmembrane region" description="Helical" evidence="7">
    <location>
        <begin position="20"/>
        <end position="41"/>
    </location>
</feature>
<sequence length="367" mass="41309">MDEQRPHDLTVQIWIDERTLLIFIISMTVLGSVILIPTAYLRWKHKRLREVEVAFIVAGYIFFLAYQILLLHIQPIIYRQSLVGLGKMAPYPTILEERRVAVVLTIVSVIIFVTALWCIKISLLFFIRQVIKGLPDETRWWAAIMTYTVVTWIFCFLITLLSCGGPVSLGRQQMRYCQKPTESMTRNASLFGCFVSDISTDLLIMILPLRLILNLHISRARKIAAAAMFSVGVLCMITAVIRLVQIGFKTGVTNPNVQWISLWGSLEVTTAIIVGCLPTFRFFRKTSKSSVGPYSRKKGSADTPAGSGEYSARKQSVPDIPLNTYTPQNDTRHIHDIISSSMESLTPTSRVTLSATSSREVSARYVV</sequence>
<dbReference type="InterPro" id="IPR049326">
    <property type="entry name" value="Rhodopsin_dom_fungi"/>
</dbReference>
<accession>A0A2B7ZMG9</accession>
<evidence type="ECO:0000256" key="7">
    <source>
        <dbReference type="SAM" id="Phobius"/>
    </source>
</evidence>
<evidence type="ECO:0000256" key="1">
    <source>
        <dbReference type="ARBA" id="ARBA00004141"/>
    </source>
</evidence>
<evidence type="ECO:0000313" key="9">
    <source>
        <dbReference type="EMBL" id="PGH34500.1"/>
    </source>
</evidence>
<evidence type="ECO:0000256" key="4">
    <source>
        <dbReference type="ARBA" id="ARBA00023136"/>
    </source>
</evidence>
<comment type="caution">
    <text evidence="9">The sequence shown here is derived from an EMBL/GenBank/DDBJ whole genome shotgun (WGS) entry which is preliminary data.</text>
</comment>
<comment type="similarity">
    <text evidence="5">Belongs to the SAT4 family.</text>
</comment>
<reference evidence="9 10" key="1">
    <citation type="submission" date="2017-10" db="EMBL/GenBank/DDBJ databases">
        <title>Comparative genomics in systemic dimorphic fungi from Ajellomycetaceae.</title>
        <authorList>
            <person name="Munoz J.F."/>
            <person name="Mcewen J.G."/>
            <person name="Clay O.K."/>
            <person name="Cuomo C.A."/>
        </authorList>
    </citation>
    <scope>NUCLEOTIDE SEQUENCE [LARGE SCALE GENOMIC DNA]</scope>
    <source>
        <strain evidence="9 10">UAMH4076</strain>
    </source>
</reference>
<protein>
    <recommendedName>
        <fullName evidence="8">Rhodopsin domain-containing protein</fullName>
    </recommendedName>
</protein>
<evidence type="ECO:0000256" key="2">
    <source>
        <dbReference type="ARBA" id="ARBA00022692"/>
    </source>
</evidence>
<name>A0A2B7ZMG9_9EURO</name>
<evidence type="ECO:0000256" key="6">
    <source>
        <dbReference type="SAM" id="MobiDB-lite"/>
    </source>
</evidence>
<dbReference type="InterPro" id="IPR052337">
    <property type="entry name" value="SAT4-like"/>
</dbReference>
<dbReference type="EMBL" id="PDND01000039">
    <property type="protein sequence ID" value="PGH34500.1"/>
    <property type="molecule type" value="Genomic_DNA"/>
</dbReference>
<dbReference type="AlphaFoldDB" id="A0A2B7ZMG9"/>
<dbReference type="GO" id="GO:0016020">
    <property type="term" value="C:membrane"/>
    <property type="evidence" value="ECO:0007669"/>
    <property type="project" value="UniProtKB-SubCell"/>
</dbReference>
<proteinExistence type="inferred from homology"/>
<comment type="subcellular location">
    <subcellularLocation>
        <location evidence="1">Membrane</location>
        <topology evidence="1">Multi-pass membrane protein</topology>
    </subcellularLocation>
</comment>
<dbReference type="STRING" id="73230.A0A2B7ZMG9"/>
<keyword evidence="10" id="KW-1185">Reference proteome</keyword>
<evidence type="ECO:0000313" key="10">
    <source>
        <dbReference type="Proteomes" id="UP000226031"/>
    </source>
</evidence>
<dbReference type="Proteomes" id="UP000226031">
    <property type="component" value="Unassembled WGS sequence"/>
</dbReference>
<keyword evidence="2 7" id="KW-0812">Transmembrane</keyword>
<feature type="transmembrane region" description="Helical" evidence="7">
    <location>
        <begin position="189"/>
        <end position="213"/>
    </location>
</feature>
<dbReference type="Pfam" id="PF20684">
    <property type="entry name" value="Fung_rhodopsin"/>
    <property type="match status" value="1"/>
</dbReference>
<evidence type="ECO:0000259" key="8">
    <source>
        <dbReference type="Pfam" id="PF20684"/>
    </source>
</evidence>
<dbReference type="PANTHER" id="PTHR33048">
    <property type="entry name" value="PTH11-LIKE INTEGRAL MEMBRANE PROTEIN (AFU_ORTHOLOGUE AFUA_5G11245)"/>
    <property type="match status" value="1"/>
</dbReference>
<feature type="transmembrane region" description="Helical" evidence="7">
    <location>
        <begin position="53"/>
        <end position="78"/>
    </location>
</feature>
<feature type="region of interest" description="Disordered" evidence="6">
    <location>
        <begin position="289"/>
        <end position="313"/>
    </location>
</feature>
<evidence type="ECO:0000256" key="3">
    <source>
        <dbReference type="ARBA" id="ARBA00022989"/>
    </source>
</evidence>
<feature type="transmembrane region" description="Helical" evidence="7">
    <location>
        <begin position="225"/>
        <end position="248"/>
    </location>
</feature>
<keyword evidence="4 7" id="KW-0472">Membrane</keyword>
<evidence type="ECO:0000256" key="5">
    <source>
        <dbReference type="ARBA" id="ARBA00038359"/>
    </source>
</evidence>
<dbReference type="PANTHER" id="PTHR33048:SF146">
    <property type="entry name" value="INTEGRAL MEMBRANE PROTEIN"/>
    <property type="match status" value="1"/>
</dbReference>
<keyword evidence="3 7" id="KW-1133">Transmembrane helix</keyword>
<feature type="transmembrane region" description="Helical" evidence="7">
    <location>
        <begin position="98"/>
        <end position="119"/>
    </location>
</feature>
<organism evidence="9 10">
    <name type="scientific">[Emmonsia] crescens</name>
    <dbReference type="NCBI Taxonomy" id="73230"/>
    <lineage>
        <taxon>Eukaryota</taxon>
        <taxon>Fungi</taxon>
        <taxon>Dikarya</taxon>
        <taxon>Ascomycota</taxon>
        <taxon>Pezizomycotina</taxon>
        <taxon>Eurotiomycetes</taxon>
        <taxon>Eurotiomycetidae</taxon>
        <taxon>Onygenales</taxon>
        <taxon>Ajellomycetaceae</taxon>
        <taxon>Emergomyces</taxon>
    </lineage>
</organism>
<dbReference type="VEuPathDB" id="FungiDB:EMCG_04494"/>
<feature type="transmembrane region" description="Helical" evidence="7">
    <location>
        <begin position="140"/>
        <end position="169"/>
    </location>
</feature>